<evidence type="ECO:0000313" key="2">
    <source>
        <dbReference type="EMBL" id="KAK3377335.1"/>
    </source>
</evidence>
<comment type="similarity">
    <text evidence="1">Belongs to the asaB hydroxylase/desaturase family.</text>
</comment>
<reference evidence="2" key="2">
    <citation type="submission" date="2023-06" db="EMBL/GenBank/DDBJ databases">
        <authorList>
            <consortium name="Lawrence Berkeley National Laboratory"/>
            <person name="Haridas S."/>
            <person name="Hensen N."/>
            <person name="Bonometti L."/>
            <person name="Westerberg I."/>
            <person name="Brannstrom I.O."/>
            <person name="Guillou S."/>
            <person name="Cros-Aarteil S."/>
            <person name="Calhoun S."/>
            <person name="Kuo A."/>
            <person name="Mondo S."/>
            <person name="Pangilinan J."/>
            <person name="Riley R."/>
            <person name="Labutti K."/>
            <person name="Andreopoulos B."/>
            <person name="Lipzen A."/>
            <person name="Chen C."/>
            <person name="Yanf M."/>
            <person name="Daum C."/>
            <person name="Ng V."/>
            <person name="Clum A."/>
            <person name="Steindorff A."/>
            <person name="Ohm R."/>
            <person name="Martin F."/>
            <person name="Silar P."/>
            <person name="Natvig D."/>
            <person name="Lalanne C."/>
            <person name="Gautier V."/>
            <person name="Ament-Velasquez S.L."/>
            <person name="Kruys A."/>
            <person name="Hutchinson M.I."/>
            <person name="Powell A.J."/>
            <person name="Barry K."/>
            <person name="Miller A.N."/>
            <person name="Grigoriev I.V."/>
            <person name="Debuchy R."/>
            <person name="Gladieux P."/>
            <person name="Thoren M.H."/>
            <person name="Johannesson H."/>
        </authorList>
    </citation>
    <scope>NUCLEOTIDE SEQUENCE</scope>
    <source>
        <strain evidence="2">CBS 958.72</strain>
    </source>
</reference>
<comment type="caution">
    <text evidence="2">The sequence shown here is derived from an EMBL/GenBank/DDBJ whole genome shotgun (WGS) entry which is preliminary data.</text>
</comment>
<evidence type="ECO:0000313" key="3">
    <source>
        <dbReference type="Proteomes" id="UP001287356"/>
    </source>
</evidence>
<dbReference type="AlphaFoldDB" id="A0AAE0KJE1"/>
<evidence type="ECO:0000256" key="1">
    <source>
        <dbReference type="ARBA" id="ARBA00023604"/>
    </source>
</evidence>
<protein>
    <submittedName>
        <fullName evidence="2">Uncharacterized protein</fullName>
    </submittedName>
</protein>
<organism evidence="2 3">
    <name type="scientific">Lasiosphaeria ovina</name>
    <dbReference type="NCBI Taxonomy" id="92902"/>
    <lineage>
        <taxon>Eukaryota</taxon>
        <taxon>Fungi</taxon>
        <taxon>Dikarya</taxon>
        <taxon>Ascomycota</taxon>
        <taxon>Pezizomycotina</taxon>
        <taxon>Sordariomycetes</taxon>
        <taxon>Sordariomycetidae</taxon>
        <taxon>Sordariales</taxon>
        <taxon>Lasiosphaeriaceae</taxon>
        <taxon>Lasiosphaeria</taxon>
    </lineage>
</organism>
<dbReference type="EMBL" id="JAULSN010000003">
    <property type="protein sequence ID" value="KAK3377335.1"/>
    <property type="molecule type" value="Genomic_DNA"/>
</dbReference>
<proteinExistence type="inferred from homology"/>
<reference evidence="2" key="1">
    <citation type="journal article" date="2023" name="Mol. Phylogenet. Evol.">
        <title>Genome-scale phylogeny and comparative genomics of the fungal order Sordariales.</title>
        <authorList>
            <person name="Hensen N."/>
            <person name="Bonometti L."/>
            <person name="Westerberg I."/>
            <person name="Brannstrom I.O."/>
            <person name="Guillou S."/>
            <person name="Cros-Aarteil S."/>
            <person name="Calhoun S."/>
            <person name="Haridas S."/>
            <person name="Kuo A."/>
            <person name="Mondo S."/>
            <person name="Pangilinan J."/>
            <person name="Riley R."/>
            <person name="LaButti K."/>
            <person name="Andreopoulos B."/>
            <person name="Lipzen A."/>
            <person name="Chen C."/>
            <person name="Yan M."/>
            <person name="Daum C."/>
            <person name="Ng V."/>
            <person name="Clum A."/>
            <person name="Steindorff A."/>
            <person name="Ohm R.A."/>
            <person name="Martin F."/>
            <person name="Silar P."/>
            <person name="Natvig D.O."/>
            <person name="Lalanne C."/>
            <person name="Gautier V."/>
            <person name="Ament-Velasquez S.L."/>
            <person name="Kruys A."/>
            <person name="Hutchinson M.I."/>
            <person name="Powell A.J."/>
            <person name="Barry K."/>
            <person name="Miller A.N."/>
            <person name="Grigoriev I.V."/>
            <person name="Debuchy R."/>
            <person name="Gladieux P."/>
            <person name="Hiltunen Thoren M."/>
            <person name="Johannesson H."/>
        </authorList>
    </citation>
    <scope>NUCLEOTIDE SEQUENCE</scope>
    <source>
        <strain evidence="2">CBS 958.72</strain>
    </source>
</reference>
<gene>
    <name evidence="2" type="ORF">B0T24DRAFT_620990</name>
</gene>
<accession>A0AAE0KJE1</accession>
<dbReference type="PANTHER" id="PTHR34598">
    <property type="entry name" value="BLL6449 PROTEIN"/>
    <property type="match status" value="1"/>
</dbReference>
<name>A0AAE0KJE1_9PEZI</name>
<dbReference type="Proteomes" id="UP001287356">
    <property type="component" value="Unassembled WGS sequence"/>
</dbReference>
<sequence length="229" mass="26130">MASTAFQTSLNYLSSTNLYDKEKPYEIWLDNVPAGLRPTNVAFQLYPDVAVYDARAVGLDSFSIEEHGFEFRRHPFPKDRCPISTAEEAIPTNEQRDAVLSYIDVMNKFLCESLGGEKAVCFDWRVRQSKGTPISKSPNMYTLDEDIDARRMTIEVAHAIHADGSPDGIRRSLSYILSDEKKADIEAGQYRIRVINIWRPLVARIDNDALAFCDRRTVEETDWETVEKV</sequence>
<keyword evidence="3" id="KW-1185">Reference proteome</keyword>
<dbReference type="PANTHER" id="PTHR34598:SF3">
    <property type="entry name" value="OXIDOREDUCTASE AN1597"/>
    <property type="match status" value="1"/>
</dbReference>
<dbReference type="InterPro" id="IPR044053">
    <property type="entry name" value="AsaB-like"/>
</dbReference>
<dbReference type="GO" id="GO:0016491">
    <property type="term" value="F:oxidoreductase activity"/>
    <property type="evidence" value="ECO:0007669"/>
    <property type="project" value="InterPro"/>
</dbReference>